<accession>A0A366S6M9</accession>
<sequence length="77" mass="8539">MWEATKYAKTIRIPYTFKKDLGSARILAACNGFKTVADYTSYLGCVVSDIVPAMTNIIVSGFDPKLTQSLLKTHRHA</sequence>
<proteinExistence type="predicted"/>
<keyword evidence="2" id="KW-1185">Reference proteome</keyword>
<organism evidence="1 2">
    <name type="scientific">Fusarium coffeatum</name>
    <dbReference type="NCBI Taxonomy" id="231269"/>
    <lineage>
        <taxon>Eukaryota</taxon>
        <taxon>Fungi</taxon>
        <taxon>Dikarya</taxon>
        <taxon>Ascomycota</taxon>
        <taxon>Pezizomycotina</taxon>
        <taxon>Sordariomycetes</taxon>
        <taxon>Hypocreomycetidae</taxon>
        <taxon>Hypocreales</taxon>
        <taxon>Nectriaceae</taxon>
        <taxon>Fusarium</taxon>
        <taxon>Fusarium incarnatum-equiseti species complex</taxon>
    </lineage>
</organism>
<dbReference type="AlphaFoldDB" id="A0A366S6M9"/>
<comment type="caution">
    <text evidence="1">The sequence shown here is derived from an EMBL/GenBank/DDBJ whole genome shotgun (WGS) entry which is preliminary data.</text>
</comment>
<reference evidence="1 2" key="1">
    <citation type="submission" date="2018-06" db="EMBL/GenBank/DDBJ databases">
        <title>Fusarium incarnatum-equiseti species complex species 28.</title>
        <authorList>
            <person name="Gardiner D.M."/>
        </authorList>
    </citation>
    <scope>NUCLEOTIDE SEQUENCE [LARGE SCALE GENOMIC DNA]</scope>
    <source>
        <strain evidence="1 2">FIESC_28</strain>
    </source>
</reference>
<protein>
    <submittedName>
        <fullName evidence="1">Uncharacterized protein</fullName>
    </submittedName>
</protein>
<dbReference type="GeneID" id="41992275"/>
<dbReference type="RefSeq" id="XP_031018931.1">
    <property type="nucleotide sequence ID" value="XM_031156979.1"/>
</dbReference>
<evidence type="ECO:0000313" key="1">
    <source>
        <dbReference type="EMBL" id="RBR24340.1"/>
    </source>
</evidence>
<name>A0A366S6M9_9HYPO</name>
<dbReference type="Proteomes" id="UP000253153">
    <property type="component" value="Unassembled WGS sequence"/>
</dbReference>
<dbReference type="EMBL" id="QKXC01000058">
    <property type="protein sequence ID" value="RBR24340.1"/>
    <property type="molecule type" value="Genomic_DNA"/>
</dbReference>
<evidence type="ECO:0000313" key="2">
    <source>
        <dbReference type="Proteomes" id="UP000253153"/>
    </source>
</evidence>
<gene>
    <name evidence="1" type="ORF">FIESC28_02830</name>
</gene>